<evidence type="ECO:0000313" key="7">
    <source>
        <dbReference type="EMBL" id="MEJ8281307.1"/>
    </source>
</evidence>
<proteinExistence type="inferred from homology"/>
<dbReference type="InterPro" id="IPR051598">
    <property type="entry name" value="TSUP/Inactive_protease-like"/>
</dbReference>
<keyword evidence="3 6" id="KW-0812">Transmembrane</keyword>
<keyword evidence="6" id="KW-1003">Cell membrane</keyword>
<feature type="transmembrane region" description="Helical" evidence="6">
    <location>
        <begin position="199"/>
        <end position="220"/>
    </location>
</feature>
<dbReference type="RefSeq" id="WP_340293414.1">
    <property type="nucleotide sequence ID" value="NZ_JBBJUP010000018.1"/>
</dbReference>
<dbReference type="Pfam" id="PF01925">
    <property type="entry name" value="TauE"/>
    <property type="match status" value="2"/>
</dbReference>
<evidence type="ECO:0000256" key="1">
    <source>
        <dbReference type="ARBA" id="ARBA00004141"/>
    </source>
</evidence>
<feature type="transmembrane region" description="Helical" evidence="6">
    <location>
        <begin position="67"/>
        <end position="87"/>
    </location>
</feature>
<evidence type="ECO:0000256" key="4">
    <source>
        <dbReference type="ARBA" id="ARBA00022989"/>
    </source>
</evidence>
<feature type="transmembrane region" description="Helical" evidence="6">
    <location>
        <begin position="167"/>
        <end position="193"/>
    </location>
</feature>
<comment type="similarity">
    <text evidence="2 6">Belongs to the 4-toluene sulfonate uptake permease (TSUP) (TC 2.A.102) family.</text>
</comment>
<feature type="transmembrane region" description="Helical" evidence="6">
    <location>
        <begin position="141"/>
        <end position="160"/>
    </location>
</feature>
<feature type="transmembrane region" description="Helical" evidence="6">
    <location>
        <begin position="20"/>
        <end position="47"/>
    </location>
</feature>
<accession>A0ABU8TBJ3</accession>
<comment type="subcellular location">
    <subcellularLocation>
        <location evidence="6">Cell membrane</location>
        <topology evidence="6">Multi-pass membrane protein</topology>
    </subcellularLocation>
    <subcellularLocation>
        <location evidence="1">Membrane</location>
        <topology evidence="1">Multi-pass membrane protein</topology>
    </subcellularLocation>
</comment>
<evidence type="ECO:0000256" key="3">
    <source>
        <dbReference type="ARBA" id="ARBA00022692"/>
    </source>
</evidence>
<gene>
    <name evidence="7" type="ORF">WJX68_20380</name>
</gene>
<dbReference type="EMBL" id="JBBJUP010000018">
    <property type="protein sequence ID" value="MEJ8281307.1"/>
    <property type="molecule type" value="Genomic_DNA"/>
</dbReference>
<dbReference type="PANTHER" id="PTHR43701:SF2">
    <property type="entry name" value="MEMBRANE TRANSPORTER PROTEIN YJNA-RELATED"/>
    <property type="match status" value="1"/>
</dbReference>
<evidence type="ECO:0000256" key="5">
    <source>
        <dbReference type="ARBA" id="ARBA00023136"/>
    </source>
</evidence>
<name>A0ABU8TBJ3_9PSEU</name>
<reference evidence="7 8" key="1">
    <citation type="submission" date="2024-03" db="EMBL/GenBank/DDBJ databases">
        <title>Draft genome sequence of Pseudonocardia sp. DW16-2.</title>
        <authorList>
            <person name="Duangmal K."/>
        </authorList>
    </citation>
    <scope>NUCLEOTIDE SEQUENCE [LARGE SCALE GENOMIC DNA]</scope>
    <source>
        <strain evidence="7 8">DW16-2</strain>
    </source>
</reference>
<comment type="caution">
    <text evidence="7">The sequence shown here is derived from an EMBL/GenBank/DDBJ whole genome shotgun (WGS) entry which is preliminary data.</text>
</comment>
<evidence type="ECO:0000256" key="2">
    <source>
        <dbReference type="ARBA" id="ARBA00009142"/>
    </source>
</evidence>
<dbReference type="PANTHER" id="PTHR43701">
    <property type="entry name" value="MEMBRANE TRANSPORTER PROTEIN MJ0441-RELATED"/>
    <property type="match status" value="1"/>
</dbReference>
<keyword evidence="8" id="KW-1185">Reference proteome</keyword>
<sequence length="281" mass="27758">MARSDATSTPAPPRDDRDGRAVPVGVIGLVGGVVGGLIGGGSGVLFVPALDRFTTMTRARIHGSSTIANIGVCVAGAAAYAVGGGALDLRTGAGLIVGGTLGGWVGPKLLARAPETLLRALLVAILVLTAAKLLVDALGLPLLAGAIVPASLVGDPWFLYPTATVVGLVIGAWAGAMGLGGGLLAVPAMVLLFGTDLHVAAGTSLLMFIPNSIVGTVVHLRQGTASGRWGTVLAVTAAPGTVAGAVLGLSLDAVVLGLVFGTFATAMAVRETAGLIRRRRG</sequence>
<keyword evidence="5 6" id="KW-0472">Membrane</keyword>
<evidence type="ECO:0000313" key="8">
    <source>
        <dbReference type="Proteomes" id="UP001364211"/>
    </source>
</evidence>
<protein>
    <recommendedName>
        <fullName evidence="6">Probable membrane transporter protein</fullName>
    </recommendedName>
</protein>
<organism evidence="7 8">
    <name type="scientific">Pseudonocardia spirodelae</name>
    <dbReference type="NCBI Taxonomy" id="3133431"/>
    <lineage>
        <taxon>Bacteria</taxon>
        <taxon>Bacillati</taxon>
        <taxon>Actinomycetota</taxon>
        <taxon>Actinomycetes</taxon>
        <taxon>Pseudonocardiales</taxon>
        <taxon>Pseudonocardiaceae</taxon>
        <taxon>Pseudonocardia</taxon>
    </lineage>
</organism>
<dbReference type="Proteomes" id="UP001364211">
    <property type="component" value="Unassembled WGS sequence"/>
</dbReference>
<feature type="transmembrane region" description="Helical" evidence="6">
    <location>
        <begin position="117"/>
        <end position="135"/>
    </location>
</feature>
<keyword evidence="4 6" id="KW-1133">Transmembrane helix</keyword>
<evidence type="ECO:0000256" key="6">
    <source>
        <dbReference type="RuleBase" id="RU363041"/>
    </source>
</evidence>
<dbReference type="InterPro" id="IPR002781">
    <property type="entry name" value="TM_pro_TauE-like"/>
</dbReference>